<evidence type="ECO:0000256" key="5">
    <source>
        <dbReference type="ARBA" id="ARBA00023235"/>
    </source>
</evidence>
<dbReference type="GO" id="GO:0008483">
    <property type="term" value="F:transaminase activity"/>
    <property type="evidence" value="ECO:0007669"/>
    <property type="project" value="InterPro"/>
</dbReference>
<dbReference type="Proteomes" id="UP000218627">
    <property type="component" value="Unassembled WGS sequence"/>
</dbReference>
<dbReference type="EMBL" id="OBEN01000001">
    <property type="protein sequence ID" value="SNZ10692.1"/>
    <property type="molecule type" value="Genomic_DNA"/>
</dbReference>
<comment type="subunit">
    <text evidence="7">Homodimer.</text>
</comment>
<dbReference type="OrthoDB" id="9807885at2"/>
<evidence type="ECO:0000256" key="3">
    <source>
        <dbReference type="ARBA" id="ARBA00008981"/>
    </source>
</evidence>
<dbReference type="AlphaFoldDB" id="A0A285NMG7"/>
<proteinExistence type="inferred from homology"/>
<dbReference type="UniPathway" id="UPA00251">
    <property type="reaction ID" value="UER00317"/>
</dbReference>
<evidence type="ECO:0000256" key="6">
    <source>
        <dbReference type="ARBA" id="ARBA00023244"/>
    </source>
</evidence>
<evidence type="ECO:0000313" key="8">
    <source>
        <dbReference type="EMBL" id="SNZ10692.1"/>
    </source>
</evidence>
<dbReference type="RefSeq" id="WP_096599846.1">
    <property type="nucleotide sequence ID" value="NZ_OBEN01000001.1"/>
</dbReference>
<dbReference type="InterPro" id="IPR004639">
    <property type="entry name" value="4pyrrol_synth_GluAld_NH2Trfase"/>
</dbReference>
<dbReference type="FunFam" id="3.40.640.10:FF:000021">
    <property type="entry name" value="Glutamate-1-semialdehyde 2,1-aminomutase"/>
    <property type="match status" value="1"/>
</dbReference>
<dbReference type="GO" id="GO:0005737">
    <property type="term" value="C:cytoplasm"/>
    <property type="evidence" value="ECO:0007669"/>
    <property type="project" value="UniProtKB-SubCell"/>
</dbReference>
<dbReference type="InterPro" id="IPR015424">
    <property type="entry name" value="PyrdxlP-dep_Trfase"/>
</dbReference>
<comment type="similarity">
    <text evidence="3 7">Belongs to the class-III pyridoxal-phosphate-dependent aminotransferase family. HemL subfamily.</text>
</comment>
<keyword evidence="7" id="KW-0963">Cytoplasm</keyword>
<organism evidence="8 9">
    <name type="scientific">Hydrogenobacter hydrogenophilus</name>
    <dbReference type="NCBI Taxonomy" id="35835"/>
    <lineage>
        <taxon>Bacteria</taxon>
        <taxon>Pseudomonadati</taxon>
        <taxon>Aquificota</taxon>
        <taxon>Aquificia</taxon>
        <taxon>Aquificales</taxon>
        <taxon>Aquificaceae</taxon>
        <taxon>Hydrogenobacter</taxon>
    </lineage>
</organism>
<evidence type="ECO:0000256" key="1">
    <source>
        <dbReference type="ARBA" id="ARBA00001933"/>
    </source>
</evidence>
<evidence type="ECO:0000313" key="9">
    <source>
        <dbReference type="Proteomes" id="UP000218627"/>
    </source>
</evidence>
<dbReference type="PROSITE" id="PS00600">
    <property type="entry name" value="AA_TRANSFER_CLASS_3"/>
    <property type="match status" value="1"/>
</dbReference>
<accession>A0A285NMG7</accession>
<dbReference type="GO" id="GO:0042286">
    <property type="term" value="F:glutamate-1-semialdehyde 2,1-aminomutase activity"/>
    <property type="evidence" value="ECO:0007669"/>
    <property type="project" value="UniProtKB-UniRule"/>
</dbReference>
<dbReference type="GO" id="GO:0030170">
    <property type="term" value="F:pyridoxal phosphate binding"/>
    <property type="evidence" value="ECO:0007669"/>
    <property type="project" value="InterPro"/>
</dbReference>
<name>A0A285NMG7_9AQUI</name>
<dbReference type="Gene3D" id="3.90.1150.10">
    <property type="entry name" value="Aspartate Aminotransferase, domain 1"/>
    <property type="match status" value="1"/>
</dbReference>
<dbReference type="NCBIfam" id="TIGR00713">
    <property type="entry name" value="hemL"/>
    <property type="match status" value="1"/>
</dbReference>
<dbReference type="NCBIfam" id="NF000818">
    <property type="entry name" value="PRK00062.1"/>
    <property type="match status" value="1"/>
</dbReference>
<protein>
    <recommendedName>
        <fullName evidence="7">Glutamate-1-semialdehyde 2,1-aminomutase</fullName>
        <shortName evidence="7">GSA</shortName>
        <ecNumber evidence="7">5.4.3.8</ecNumber>
    </recommendedName>
    <alternativeName>
        <fullName evidence="7">Glutamate-1-semialdehyde aminotransferase</fullName>
        <shortName evidence="7">GSA-AT</shortName>
    </alternativeName>
</protein>
<feature type="modified residue" description="N6-(pyridoxal phosphate)lysine" evidence="7">
    <location>
        <position position="265"/>
    </location>
</feature>
<dbReference type="Gene3D" id="3.40.640.10">
    <property type="entry name" value="Type I PLP-dependent aspartate aminotransferase-like (Major domain)"/>
    <property type="match status" value="1"/>
</dbReference>
<dbReference type="PANTHER" id="PTHR43713:SF3">
    <property type="entry name" value="GLUTAMATE-1-SEMIALDEHYDE 2,1-AMINOMUTASE 1, CHLOROPLASTIC-RELATED"/>
    <property type="match status" value="1"/>
</dbReference>
<dbReference type="InterPro" id="IPR015422">
    <property type="entry name" value="PyrdxlP-dep_Trfase_small"/>
</dbReference>
<dbReference type="InterPro" id="IPR015421">
    <property type="entry name" value="PyrdxlP-dep_Trfase_major"/>
</dbReference>
<evidence type="ECO:0000256" key="4">
    <source>
        <dbReference type="ARBA" id="ARBA00022898"/>
    </source>
</evidence>
<keyword evidence="9" id="KW-1185">Reference proteome</keyword>
<comment type="pathway">
    <text evidence="2">Porphyrin-containing compound metabolism; protoporphyrin-IX biosynthesis; 5-aminolevulinate from L-glutamyl-tRNA(Glu): step 2/2.</text>
</comment>
<dbReference type="EC" id="5.4.3.8" evidence="7"/>
<comment type="subcellular location">
    <subcellularLocation>
        <location evidence="7">Cytoplasm</location>
    </subcellularLocation>
</comment>
<dbReference type="GO" id="GO:0006782">
    <property type="term" value="P:protoporphyrinogen IX biosynthetic process"/>
    <property type="evidence" value="ECO:0007669"/>
    <property type="project" value="UniProtKB-UniRule"/>
</dbReference>
<dbReference type="CDD" id="cd00610">
    <property type="entry name" value="OAT_like"/>
    <property type="match status" value="1"/>
</dbReference>
<keyword evidence="4 7" id="KW-0663">Pyridoxal phosphate</keyword>
<dbReference type="Pfam" id="PF00202">
    <property type="entry name" value="Aminotran_3"/>
    <property type="match status" value="1"/>
</dbReference>
<comment type="catalytic activity">
    <reaction evidence="7">
        <text>(S)-4-amino-5-oxopentanoate = 5-aminolevulinate</text>
        <dbReference type="Rhea" id="RHEA:14265"/>
        <dbReference type="ChEBI" id="CHEBI:57501"/>
        <dbReference type="ChEBI" id="CHEBI:356416"/>
        <dbReference type="EC" id="5.4.3.8"/>
    </reaction>
</comment>
<reference evidence="9" key="1">
    <citation type="submission" date="2017-09" db="EMBL/GenBank/DDBJ databases">
        <authorList>
            <person name="Varghese N."/>
            <person name="Submissions S."/>
        </authorList>
    </citation>
    <scope>NUCLEOTIDE SEQUENCE [LARGE SCALE GENOMIC DNA]</scope>
    <source>
        <strain evidence="9">DSM 2913</strain>
    </source>
</reference>
<gene>
    <name evidence="7" type="primary">hemL</name>
    <name evidence="8" type="ORF">SAMN06265353_0022</name>
</gene>
<dbReference type="HAMAP" id="MF_00375">
    <property type="entry name" value="HemL_aminotrans_3"/>
    <property type="match status" value="1"/>
</dbReference>
<dbReference type="InterPro" id="IPR005814">
    <property type="entry name" value="Aminotrans_3"/>
</dbReference>
<dbReference type="PANTHER" id="PTHR43713">
    <property type="entry name" value="GLUTAMATE-1-SEMIALDEHYDE 2,1-AMINOMUTASE"/>
    <property type="match status" value="1"/>
</dbReference>
<sequence length="425" mass="46284">MSKNAELFSIAKRYMPGGVSSPVRAFKSVGGDPIIVERAQGCKIWDVEGKEYIDFLCSWGPIILGHAHPEVVQAVCEQAHKGLSYGLTNPHEITLATMVANLVQSIDKVRFVSSGTEAVMSAIRLARGYTGRNYVVKFEGCYHGHYDSLLVSGGSGVATFGIPGTAGVPEEMAKLTLVLPYNDSHALIETFEKYGEDIACVILEPVAGNMGVVLPEEDFLKVIAEQTKKYASLLIFDEVITGFRLSLGGAQELLGIKPDMTCLGKVLGGGMPLGAYGGKEDIMNKVSPEGPVYQAGTLSGNPLSMVAGIKTLEVLIREKPYAYLEELTQRLSDGISDLLREKGIPHRINRIGSMFTVFFTDQEVKDFQSAKSSDTQMFARFFRALLSEGVLIPPSQFEAWFLSMAHTQEDIDNALERIKKALSSL</sequence>
<dbReference type="SUPFAM" id="SSF53383">
    <property type="entry name" value="PLP-dependent transferases"/>
    <property type="match status" value="1"/>
</dbReference>
<keyword evidence="5 7" id="KW-0413">Isomerase</keyword>
<evidence type="ECO:0000256" key="2">
    <source>
        <dbReference type="ARBA" id="ARBA00004819"/>
    </source>
</evidence>
<keyword evidence="6 7" id="KW-0627">Porphyrin biosynthesis</keyword>
<comment type="cofactor">
    <cofactor evidence="1 7">
        <name>pyridoxal 5'-phosphate</name>
        <dbReference type="ChEBI" id="CHEBI:597326"/>
    </cofactor>
</comment>
<evidence type="ECO:0000256" key="7">
    <source>
        <dbReference type="HAMAP-Rule" id="MF_00375"/>
    </source>
</evidence>
<dbReference type="InterPro" id="IPR049704">
    <property type="entry name" value="Aminotrans_3_PPA_site"/>
</dbReference>